<dbReference type="PANTHER" id="PTHR11063:SF8">
    <property type="entry name" value="DELTA-1-PYRROLINE-5-CARBOXYLATE SYNTHASE"/>
    <property type="match status" value="1"/>
</dbReference>
<evidence type="ECO:0000256" key="2">
    <source>
        <dbReference type="ARBA" id="ARBA00013002"/>
    </source>
</evidence>
<organism evidence="13 14">
    <name type="scientific">Saccharomyces pastorianus</name>
    <name type="common">Lager yeast</name>
    <name type="synonym">Saccharomyces cerevisiae x Saccharomyces eubayanus</name>
    <dbReference type="NCBI Taxonomy" id="27292"/>
    <lineage>
        <taxon>Eukaryota</taxon>
        <taxon>Fungi</taxon>
        <taxon>Dikarya</taxon>
        <taxon>Ascomycota</taxon>
        <taxon>Saccharomycotina</taxon>
        <taxon>Saccharomycetes</taxon>
        <taxon>Saccharomycetales</taxon>
        <taxon>Saccharomycetaceae</taxon>
        <taxon>Saccharomyces</taxon>
    </lineage>
</organism>
<evidence type="ECO:0000313" key="13">
    <source>
        <dbReference type="EMBL" id="QID85668.1"/>
    </source>
</evidence>
<dbReference type="EC" id="1.2.1.41" evidence="2"/>
<accession>A0A6C1E8K7</accession>
<proteinExistence type="inferred from homology"/>
<evidence type="ECO:0000256" key="3">
    <source>
        <dbReference type="ARBA" id="ARBA00022605"/>
    </source>
</evidence>
<dbReference type="InterPro" id="IPR020593">
    <property type="entry name" value="G-glutamylP_reductase_CS"/>
</dbReference>
<dbReference type="Gene3D" id="3.40.605.10">
    <property type="entry name" value="Aldehyde Dehydrogenase, Chain A, domain 1"/>
    <property type="match status" value="1"/>
</dbReference>
<dbReference type="GO" id="GO:0055129">
    <property type="term" value="P:L-proline biosynthetic process"/>
    <property type="evidence" value="ECO:0007669"/>
    <property type="project" value="UniProtKB-UniPathway"/>
</dbReference>
<dbReference type="AlphaFoldDB" id="A0A6C1E8K7"/>
<dbReference type="SUPFAM" id="SSF53720">
    <property type="entry name" value="ALDH-like"/>
    <property type="match status" value="1"/>
</dbReference>
<dbReference type="InterPro" id="IPR016161">
    <property type="entry name" value="Ald_DH/histidinol_DH"/>
</dbReference>
<dbReference type="InterPro" id="IPR015590">
    <property type="entry name" value="Aldehyde_DH_dom"/>
</dbReference>
<evidence type="ECO:0000256" key="1">
    <source>
        <dbReference type="ARBA" id="ARBA00004985"/>
    </source>
</evidence>
<sequence length="477" mass="52006">MIVKALVEEVRITRTSGSSIKMSNSQQIAQNARKAGNILKTISNEGRSDILYKIHDALKANAHAIEEANKVDLAIAKQTSLADSLLKRLDLFKGDKFDVMLQGVKDVADLEDPVGKVKMARELDDGLTLYQVTAPVGVLLVIFESRPEVIANITALSIKSGNAAILKGGKESVNTFREMAKIVDNTIAKYQSETGVPVGSVQLIETRQDVSDLLNQDEYIDLVVPRGSNALVRKIKDTTKIPVLGHADGICSIYLDEEADLAKAKRISLDAKTNYPAGCNAMETLLINPKLPKWWEVLENLTLKGDVTVHATKGLKTAYFNKLNEHGALTEAIQSKTVDADEKVDFDREFLSLDLAAKFVGSTEEAIQHINTHSSRHTDAIVTEDKVNAEKFMKGVDSSGVYWNASTRFADGFRYGFGAEVGISTSKIHARGPVGLEGLVSYQYQIRGNGQVASDYLGAGGNKAFVHKDLDVKMISL</sequence>
<reference evidence="13 14" key="1">
    <citation type="journal article" date="2019" name="BMC Genomics">
        <title>Chromosome level assembly and comparative genome analysis confirm lager-brewing yeasts originated from a single hybridization.</title>
        <authorList>
            <person name="Salazar A.N."/>
            <person name="Gorter de Vries A.R."/>
            <person name="van den Broek M."/>
            <person name="Brouwers N."/>
            <person name="de la Torre Cortes P."/>
            <person name="Kuijpers N.G.A."/>
            <person name="Daran J.G."/>
            <person name="Abeel T."/>
        </authorList>
    </citation>
    <scope>NUCLEOTIDE SEQUENCE [LARGE SCALE GENOMIC DNA]</scope>
    <source>
        <strain evidence="13 14">CBS 1483</strain>
    </source>
</reference>
<dbReference type="InterPro" id="IPR016162">
    <property type="entry name" value="Ald_DH_N"/>
</dbReference>
<evidence type="ECO:0000259" key="12">
    <source>
        <dbReference type="Pfam" id="PF00171"/>
    </source>
</evidence>
<evidence type="ECO:0000256" key="11">
    <source>
        <dbReference type="ARBA" id="ARBA00077451"/>
    </source>
</evidence>
<evidence type="ECO:0000256" key="9">
    <source>
        <dbReference type="ARBA" id="ARBA00060997"/>
    </source>
</evidence>
<dbReference type="Pfam" id="PF00171">
    <property type="entry name" value="Aldedh"/>
    <property type="match status" value="1"/>
</dbReference>
<dbReference type="GO" id="GO:0004350">
    <property type="term" value="F:glutamate-5-semialdehyde dehydrogenase activity"/>
    <property type="evidence" value="ECO:0007669"/>
    <property type="project" value="UniProtKB-EC"/>
</dbReference>
<dbReference type="InterPro" id="IPR000965">
    <property type="entry name" value="GPR_dom"/>
</dbReference>
<gene>
    <name evidence="13" type="primary">PRO2_2</name>
    <name evidence="13" type="ORF">GRS66_008251</name>
</gene>
<dbReference type="NCBIfam" id="NF001221">
    <property type="entry name" value="PRK00197.1"/>
    <property type="match status" value="1"/>
</dbReference>
<evidence type="ECO:0000256" key="4">
    <source>
        <dbReference type="ARBA" id="ARBA00022650"/>
    </source>
</evidence>
<dbReference type="Gene3D" id="3.40.309.10">
    <property type="entry name" value="Aldehyde Dehydrogenase, Chain A, domain 2"/>
    <property type="match status" value="1"/>
</dbReference>
<dbReference type="NCBIfam" id="TIGR00407">
    <property type="entry name" value="proA"/>
    <property type="match status" value="1"/>
</dbReference>
<evidence type="ECO:0000256" key="10">
    <source>
        <dbReference type="ARBA" id="ARBA00075718"/>
    </source>
</evidence>
<evidence type="ECO:0000313" key="14">
    <source>
        <dbReference type="Proteomes" id="UP000501346"/>
    </source>
</evidence>
<dbReference type="PROSITE" id="PS01223">
    <property type="entry name" value="PROA"/>
    <property type="match status" value="1"/>
</dbReference>
<feature type="domain" description="Aldehyde dehydrogenase" evidence="12">
    <location>
        <begin position="24"/>
        <end position="286"/>
    </location>
</feature>
<dbReference type="PANTHER" id="PTHR11063">
    <property type="entry name" value="GLUTAMATE SEMIALDEHYDE DEHYDROGENASE"/>
    <property type="match status" value="1"/>
</dbReference>
<dbReference type="EMBL" id="CP049005">
    <property type="protein sequence ID" value="QID85668.1"/>
    <property type="molecule type" value="Genomic_DNA"/>
</dbReference>
<dbReference type="Proteomes" id="UP000501346">
    <property type="component" value="Chromosome SeVIII-SeXV"/>
</dbReference>
<dbReference type="HAMAP" id="MF_00412">
    <property type="entry name" value="ProA"/>
    <property type="match status" value="1"/>
</dbReference>
<keyword evidence="5" id="KW-0521">NADP</keyword>
<keyword evidence="14" id="KW-1185">Reference proteome</keyword>
<evidence type="ECO:0000256" key="6">
    <source>
        <dbReference type="ARBA" id="ARBA00023002"/>
    </source>
</evidence>
<keyword evidence="4" id="KW-0641">Proline biosynthesis</keyword>
<comment type="pathway">
    <text evidence="1">Amino-acid biosynthesis; L-proline biosynthesis; L-glutamate 5-semialdehyde from L-glutamate: step 2/2.</text>
</comment>
<evidence type="ECO:0000256" key="5">
    <source>
        <dbReference type="ARBA" id="ARBA00022857"/>
    </source>
</evidence>
<dbReference type="UniPathway" id="UPA00098">
    <property type="reaction ID" value="UER00360"/>
</dbReference>
<evidence type="ECO:0000256" key="7">
    <source>
        <dbReference type="ARBA" id="ARBA00049024"/>
    </source>
</evidence>
<dbReference type="OrthoDB" id="1934954at2759"/>
<dbReference type="CDD" id="cd07079">
    <property type="entry name" value="ALDH_F18-19_ProA-GPR"/>
    <property type="match status" value="1"/>
</dbReference>
<comment type="catalytic activity">
    <reaction evidence="7">
        <text>L-glutamate 5-semialdehyde + phosphate + NADP(+) = L-glutamyl 5-phosphate + NADPH + H(+)</text>
        <dbReference type="Rhea" id="RHEA:19541"/>
        <dbReference type="ChEBI" id="CHEBI:15378"/>
        <dbReference type="ChEBI" id="CHEBI:43474"/>
        <dbReference type="ChEBI" id="CHEBI:57783"/>
        <dbReference type="ChEBI" id="CHEBI:58066"/>
        <dbReference type="ChEBI" id="CHEBI:58274"/>
        <dbReference type="ChEBI" id="CHEBI:58349"/>
        <dbReference type="EC" id="1.2.1.41"/>
    </reaction>
</comment>
<keyword evidence="3" id="KW-0028">Amino-acid biosynthesis</keyword>
<evidence type="ECO:0000256" key="8">
    <source>
        <dbReference type="ARBA" id="ARBA00059423"/>
    </source>
</evidence>
<protein>
    <recommendedName>
        <fullName evidence="2">glutamate-5-semialdehyde dehydrogenase</fullName>
        <ecNumber evidence="2">1.2.1.41</ecNumber>
    </recommendedName>
    <alternativeName>
        <fullName evidence="11">Glutamate-5-semialdehyde dehydrogenase</fullName>
    </alternativeName>
    <alternativeName>
        <fullName evidence="10">Glutamyl-gamma-semialdehyde dehydrogenase</fullName>
    </alternativeName>
</protein>
<comment type="function">
    <text evidence="8">Catalyzes the NADPH dependent reduction of L-gamma-glutamyl 5-phosphate into L-glutamate 5-semialdehyde and phosphate. The product spontaneously undergoes cyclization to form 1-pyrroline-5-carboxylate.</text>
</comment>
<dbReference type="FunFam" id="3.40.309.10:FF:000006">
    <property type="entry name" value="Gamma-glutamyl phosphate reductase"/>
    <property type="match status" value="1"/>
</dbReference>
<dbReference type="InterPro" id="IPR016163">
    <property type="entry name" value="Ald_DH_C"/>
</dbReference>
<comment type="similarity">
    <text evidence="9">Belongs to the gamma-glutamyl phosphate reductase family.</text>
</comment>
<keyword evidence="6" id="KW-0560">Oxidoreductase</keyword>
<name>A0A6C1E8K7_SACPS</name>